<dbReference type="Pfam" id="PF01697">
    <property type="entry name" value="Glyco_transf_92"/>
    <property type="match status" value="1"/>
</dbReference>
<protein>
    <recommendedName>
        <fullName evidence="8">Glycosyltransferase family 92 protein</fullName>
        <ecNumber evidence="8">2.4.1.-</ecNumber>
    </recommendedName>
</protein>
<dbReference type="EC" id="2.4.1.-" evidence="8"/>
<evidence type="ECO:0000256" key="3">
    <source>
        <dbReference type="ARBA" id="ARBA00022676"/>
    </source>
</evidence>
<keyword evidence="4 8" id="KW-0808">Transferase</keyword>
<keyword evidence="7 8" id="KW-0472">Membrane</keyword>
<dbReference type="InterPro" id="IPR008166">
    <property type="entry name" value="Glyco_transf_92"/>
</dbReference>
<dbReference type="AlphaFoldDB" id="A0A6J5X6B5"/>
<evidence type="ECO:0000256" key="5">
    <source>
        <dbReference type="ARBA" id="ARBA00022692"/>
    </source>
</evidence>
<dbReference type="EMBL" id="CAEKKB010000005">
    <property type="protein sequence ID" value="CAB4309349.1"/>
    <property type="molecule type" value="Genomic_DNA"/>
</dbReference>
<evidence type="ECO:0000313" key="10">
    <source>
        <dbReference type="Proteomes" id="UP000507245"/>
    </source>
</evidence>
<dbReference type="GO" id="GO:0016020">
    <property type="term" value="C:membrane"/>
    <property type="evidence" value="ECO:0007669"/>
    <property type="project" value="UniProtKB-SubCell"/>
</dbReference>
<keyword evidence="10" id="KW-1185">Reference proteome</keyword>
<reference evidence="10" key="1">
    <citation type="journal article" date="2020" name="Genome Biol.">
        <title>Gamete binning: chromosome-level and haplotype-resolved genome assembly enabled by high-throughput single-cell sequencing of gamete genomes.</title>
        <authorList>
            <person name="Campoy J.A."/>
            <person name="Sun H."/>
            <person name="Goel M."/>
            <person name="Jiao W.-B."/>
            <person name="Folz-Donahue K."/>
            <person name="Wang N."/>
            <person name="Rubio M."/>
            <person name="Liu C."/>
            <person name="Kukat C."/>
            <person name="Ruiz D."/>
            <person name="Huettel B."/>
            <person name="Schneeberger K."/>
        </authorList>
    </citation>
    <scope>NUCLEOTIDE SEQUENCE [LARGE SCALE GENOMIC DNA]</scope>
    <source>
        <strain evidence="10">cv. Rojo Pasion</strain>
    </source>
</reference>
<evidence type="ECO:0000256" key="1">
    <source>
        <dbReference type="ARBA" id="ARBA00004167"/>
    </source>
</evidence>
<dbReference type="PANTHER" id="PTHR21461:SF69">
    <property type="entry name" value="GLYCOSYLTRANSFERASE FAMILY 92 PROTEIN"/>
    <property type="match status" value="1"/>
</dbReference>
<dbReference type="GO" id="GO:0005737">
    <property type="term" value="C:cytoplasm"/>
    <property type="evidence" value="ECO:0007669"/>
    <property type="project" value="TreeGrafter"/>
</dbReference>
<sequence>MTHHIKELQVLSPTPPSSSSSRPPSFLSLSLCLQEAMRPTLPALLFFAFASLFLFAFLSLHLSRTTQLIQHFPIAIDNININYAIFHNDNHHPQLPATHRALHVSSIIINHSAISTVSILFPDWELLVVVSPHTPISAANDTYVCLFQNNDTSPVRFSKTLPFSNRTTLTCPMPESVKHLRPFYQPVLERREEKDARAPGPGSPELIRWNFLVYESISTENDVVVFVKGLNHRQGVNRPPSEFRCVFGDSDKNSLKTAVTSSTQEVFRCQHPNLMELEDTIYYNEQQQQQQQQERRRQDVTKFKISLEIVDGHVVLPSVAYYTRPRPRTRLTTTQTTSSKPDPDHDVCACTMVYNVAKFLREWVIYHSKIGVDYFILYDNDSDDNLESVVLGLQQEGYNITTLFWVWPKTQEAGFSHSAIYAKHLCKWVLYIDVDEFVFAPYSWAHSVQPSKHMIKSLLPEHNNRENNNKYVAVGQVSIKCNDFGPSNRKTHPAEGVTQGYTCRRRFEERHKSMVLLDAVDYSLLNMIHHFEMKKGYRSRKLSMEEGVVNHYKYQAWPEFRTKFRRRVSAYVVDWTQALNPKSKDRTPGLGFEPVEPKGWADMFCEVRDERLKMLTQRWFGSPTSNNDGYRMLWQT</sequence>
<evidence type="ECO:0000313" key="9">
    <source>
        <dbReference type="EMBL" id="CAB4309349.1"/>
    </source>
</evidence>
<accession>A0A6J5X6B5</accession>
<keyword evidence="5 8" id="KW-0812">Transmembrane</keyword>
<evidence type="ECO:0000256" key="4">
    <source>
        <dbReference type="ARBA" id="ARBA00022679"/>
    </source>
</evidence>
<keyword evidence="3 8" id="KW-0328">Glycosyltransferase</keyword>
<evidence type="ECO:0000256" key="2">
    <source>
        <dbReference type="ARBA" id="ARBA00007647"/>
    </source>
</evidence>
<gene>
    <name evidence="9" type="ORF">ORAREDHAP_LOCUS30425</name>
</gene>
<keyword evidence="6 8" id="KW-1133">Transmembrane helix</keyword>
<evidence type="ECO:0000256" key="6">
    <source>
        <dbReference type="ARBA" id="ARBA00022989"/>
    </source>
</evidence>
<dbReference type="PANTHER" id="PTHR21461">
    <property type="entry name" value="GLYCOSYLTRANSFERASE FAMILY 92 PROTEIN"/>
    <property type="match status" value="1"/>
</dbReference>
<evidence type="ECO:0000256" key="7">
    <source>
        <dbReference type="ARBA" id="ARBA00023136"/>
    </source>
</evidence>
<proteinExistence type="inferred from homology"/>
<organism evidence="9 10">
    <name type="scientific">Prunus armeniaca</name>
    <name type="common">Apricot</name>
    <name type="synonym">Armeniaca vulgaris</name>
    <dbReference type="NCBI Taxonomy" id="36596"/>
    <lineage>
        <taxon>Eukaryota</taxon>
        <taxon>Viridiplantae</taxon>
        <taxon>Streptophyta</taxon>
        <taxon>Embryophyta</taxon>
        <taxon>Tracheophyta</taxon>
        <taxon>Spermatophyta</taxon>
        <taxon>Magnoliopsida</taxon>
        <taxon>eudicotyledons</taxon>
        <taxon>Gunneridae</taxon>
        <taxon>Pentapetalae</taxon>
        <taxon>rosids</taxon>
        <taxon>fabids</taxon>
        <taxon>Rosales</taxon>
        <taxon>Rosaceae</taxon>
        <taxon>Amygdaloideae</taxon>
        <taxon>Amygdaleae</taxon>
        <taxon>Prunus</taxon>
    </lineage>
</organism>
<name>A0A6J5X6B5_PRUAR</name>
<dbReference type="OrthoDB" id="2526284at2759"/>
<dbReference type="GO" id="GO:0016757">
    <property type="term" value="F:glycosyltransferase activity"/>
    <property type="evidence" value="ECO:0007669"/>
    <property type="project" value="UniProtKB-UniRule"/>
</dbReference>
<comment type="subcellular location">
    <subcellularLocation>
        <location evidence="1">Membrane</location>
        <topology evidence="1">Single-pass membrane protein</topology>
    </subcellularLocation>
</comment>
<dbReference type="Proteomes" id="UP000507245">
    <property type="component" value="Unassembled WGS sequence"/>
</dbReference>
<feature type="transmembrane region" description="Helical" evidence="8">
    <location>
        <begin position="43"/>
        <end position="62"/>
    </location>
</feature>
<evidence type="ECO:0000256" key="8">
    <source>
        <dbReference type="RuleBase" id="RU366017"/>
    </source>
</evidence>
<comment type="similarity">
    <text evidence="2 8">Belongs to the glycosyltransferase 92 family.</text>
</comment>